<comment type="catalytic activity">
    <reaction evidence="4">
        <text>UTP + H2O = UMP + diphosphate + H(+)</text>
        <dbReference type="Rhea" id="RHEA:29395"/>
        <dbReference type="ChEBI" id="CHEBI:15377"/>
        <dbReference type="ChEBI" id="CHEBI:15378"/>
        <dbReference type="ChEBI" id="CHEBI:33019"/>
        <dbReference type="ChEBI" id="CHEBI:46398"/>
        <dbReference type="ChEBI" id="CHEBI:57865"/>
        <dbReference type="EC" id="3.6.1.9"/>
    </reaction>
</comment>
<dbReference type="HAMAP" id="MF_00528">
    <property type="entry name" value="Maf"/>
    <property type="match status" value="1"/>
</dbReference>
<protein>
    <recommendedName>
        <fullName evidence="4">dTTP/UTP pyrophosphatase</fullName>
        <shortName evidence="4">dTTPase/UTPase</shortName>
        <ecNumber evidence="4">3.6.1.9</ecNumber>
    </recommendedName>
    <alternativeName>
        <fullName evidence="4">Nucleoside triphosphate pyrophosphatase</fullName>
    </alternativeName>
    <alternativeName>
        <fullName evidence="4">Nucleotide pyrophosphatase</fullName>
        <shortName evidence="4">Nucleotide PPase</shortName>
    </alternativeName>
</protein>
<dbReference type="GO" id="GO:0005737">
    <property type="term" value="C:cytoplasm"/>
    <property type="evidence" value="ECO:0007669"/>
    <property type="project" value="UniProtKB-SubCell"/>
</dbReference>
<gene>
    <name evidence="5" type="ORF">BGO89_08875</name>
</gene>
<evidence type="ECO:0000256" key="1">
    <source>
        <dbReference type="ARBA" id="ARBA00001968"/>
    </source>
</evidence>
<accession>A0A1M3KW78</accession>
<dbReference type="GO" id="GO:0036218">
    <property type="term" value="F:dTTP diphosphatase activity"/>
    <property type="evidence" value="ECO:0007669"/>
    <property type="project" value="RHEA"/>
</dbReference>
<dbReference type="PANTHER" id="PTHR43213">
    <property type="entry name" value="BIFUNCTIONAL DTTP/UTP PYROPHOSPHATASE/METHYLTRANSFERASE PROTEIN-RELATED"/>
    <property type="match status" value="1"/>
</dbReference>
<comment type="subcellular location">
    <subcellularLocation>
        <location evidence="4">Cytoplasm</location>
    </subcellularLocation>
</comment>
<feature type="site" description="Important for substrate specificity" evidence="4">
    <location>
        <position position="166"/>
    </location>
</feature>
<organism evidence="5 6">
    <name type="scientific">Candidatus Kapaibacterium thiocyanatum</name>
    <dbReference type="NCBI Taxonomy" id="1895771"/>
    <lineage>
        <taxon>Bacteria</taxon>
        <taxon>Pseudomonadati</taxon>
        <taxon>Candidatus Kapaibacteriota</taxon>
        <taxon>Candidatus Kapaibacteriia</taxon>
        <taxon>Candidatus Kapaibacteriales</taxon>
        <taxon>Candidatus Kapaibacteriaceae</taxon>
        <taxon>Candidatus Kapaibacterium</taxon>
    </lineage>
</organism>
<keyword evidence="2 4" id="KW-0378">Hydrolase</keyword>
<dbReference type="NCBIfam" id="TIGR00172">
    <property type="entry name" value="maf"/>
    <property type="match status" value="1"/>
</dbReference>
<dbReference type="EMBL" id="MKVH01000024">
    <property type="protein sequence ID" value="OJX56650.1"/>
    <property type="molecule type" value="Genomic_DNA"/>
</dbReference>
<dbReference type="PIRSF" id="PIRSF006305">
    <property type="entry name" value="Maf"/>
    <property type="match status" value="1"/>
</dbReference>
<dbReference type="Proteomes" id="UP000184233">
    <property type="component" value="Unassembled WGS sequence"/>
</dbReference>
<dbReference type="InterPro" id="IPR003697">
    <property type="entry name" value="Maf-like"/>
</dbReference>
<feature type="active site" description="Proton acceptor" evidence="4">
    <location>
        <position position="81"/>
    </location>
</feature>
<comment type="similarity">
    <text evidence="4">Belongs to the Maf family. YhdE subfamily.</text>
</comment>
<evidence type="ECO:0000313" key="5">
    <source>
        <dbReference type="EMBL" id="OJX56650.1"/>
    </source>
</evidence>
<dbReference type="EC" id="3.6.1.9" evidence="4"/>
<dbReference type="GO" id="GO:0009117">
    <property type="term" value="P:nucleotide metabolic process"/>
    <property type="evidence" value="ECO:0007669"/>
    <property type="project" value="UniProtKB-KW"/>
</dbReference>
<feature type="site" description="Important for substrate specificity" evidence="4">
    <location>
        <position position="82"/>
    </location>
</feature>
<name>A0A1M3KW78_9BACT</name>
<dbReference type="CDD" id="cd00555">
    <property type="entry name" value="Maf"/>
    <property type="match status" value="1"/>
</dbReference>
<feature type="site" description="Important for substrate specificity" evidence="4">
    <location>
        <position position="22"/>
    </location>
</feature>
<comment type="catalytic activity">
    <reaction evidence="4">
        <text>dTTP + H2O = dTMP + diphosphate + H(+)</text>
        <dbReference type="Rhea" id="RHEA:28534"/>
        <dbReference type="ChEBI" id="CHEBI:15377"/>
        <dbReference type="ChEBI" id="CHEBI:15378"/>
        <dbReference type="ChEBI" id="CHEBI:33019"/>
        <dbReference type="ChEBI" id="CHEBI:37568"/>
        <dbReference type="ChEBI" id="CHEBI:63528"/>
        <dbReference type="EC" id="3.6.1.9"/>
    </reaction>
</comment>
<reference evidence="5 6" key="1">
    <citation type="submission" date="2016-09" db="EMBL/GenBank/DDBJ databases">
        <title>Genome-resolved meta-omics ties microbial dynamics to process performance in biotechnology for thiocyanate degradation.</title>
        <authorList>
            <person name="Kantor R.S."/>
            <person name="Huddy R.J."/>
            <person name="Iyer R."/>
            <person name="Thomas B.C."/>
            <person name="Brown C.T."/>
            <person name="Anantharaman K."/>
            <person name="Tringe S."/>
            <person name="Hettich R.L."/>
            <person name="Harrison S.T."/>
            <person name="Banfield J.F."/>
        </authorList>
    </citation>
    <scope>NUCLEOTIDE SEQUENCE [LARGE SCALE GENOMIC DNA]</scope>
    <source>
        <strain evidence="5">59-99</strain>
    </source>
</reference>
<comment type="cofactor">
    <cofactor evidence="1 4">
        <name>a divalent metal cation</name>
        <dbReference type="ChEBI" id="CHEBI:60240"/>
    </cofactor>
</comment>
<evidence type="ECO:0000313" key="6">
    <source>
        <dbReference type="Proteomes" id="UP000184233"/>
    </source>
</evidence>
<dbReference type="Pfam" id="PF02545">
    <property type="entry name" value="Maf"/>
    <property type="match status" value="1"/>
</dbReference>
<evidence type="ECO:0000256" key="3">
    <source>
        <dbReference type="ARBA" id="ARBA00023080"/>
    </source>
</evidence>
<sequence>MLSLNGLLELSVPLVLASQSPRRQALLTHVGFDFSVVVPNVDEDSVPVTLPPADYVSQLALMKAVRGAEMSGNDVIVLGSDTTVVLDGRVLNKPVDAMDAARMLRSLSGRTHTVYTGIALVHAASGRSVTAVRDTRVTFRDLDDAEIEAYVASGSPLDKAGAYGIQDDFGAVFVNRVEGCYYTIVGLPLELLYTTLRDFVAGERHA</sequence>
<evidence type="ECO:0000256" key="2">
    <source>
        <dbReference type="ARBA" id="ARBA00022801"/>
    </source>
</evidence>
<comment type="caution">
    <text evidence="4">Lacks conserved residue(s) required for the propagation of feature annotation.</text>
</comment>
<dbReference type="AlphaFoldDB" id="A0A1M3KW78"/>
<proteinExistence type="inferred from homology"/>
<dbReference type="Gene3D" id="3.90.950.10">
    <property type="match status" value="1"/>
</dbReference>
<dbReference type="STRING" id="1895771.BGO89_08875"/>
<dbReference type="PANTHER" id="PTHR43213:SF5">
    <property type="entry name" value="BIFUNCTIONAL DTTP_UTP PYROPHOSPHATASE_METHYLTRANSFERASE PROTEIN-RELATED"/>
    <property type="match status" value="1"/>
</dbReference>
<comment type="function">
    <text evidence="4">Nucleoside triphosphate pyrophosphatase that hydrolyzes dTTP and UTP. May have a dual role in cell division arrest and in preventing the incorporation of modified nucleotides into cellular nucleic acids.</text>
</comment>
<evidence type="ECO:0000256" key="4">
    <source>
        <dbReference type="HAMAP-Rule" id="MF_00528"/>
    </source>
</evidence>
<dbReference type="GO" id="GO:0036221">
    <property type="term" value="F:UTP diphosphatase activity"/>
    <property type="evidence" value="ECO:0007669"/>
    <property type="project" value="RHEA"/>
</dbReference>
<keyword evidence="4" id="KW-0963">Cytoplasm</keyword>
<dbReference type="SUPFAM" id="SSF52972">
    <property type="entry name" value="ITPase-like"/>
    <property type="match status" value="1"/>
</dbReference>
<dbReference type="InterPro" id="IPR029001">
    <property type="entry name" value="ITPase-like_fam"/>
</dbReference>
<keyword evidence="3 4" id="KW-0546">Nucleotide metabolism</keyword>
<comment type="caution">
    <text evidence="5">The sequence shown here is derived from an EMBL/GenBank/DDBJ whole genome shotgun (WGS) entry which is preliminary data.</text>
</comment>